<comment type="similarity">
    <text evidence="2 8">Belongs to the bacterial ribosomal protein bS20 family.</text>
</comment>
<comment type="function">
    <text evidence="1 8">Binds directly to 16S ribosomal RNA.</text>
</comment>
<sequence length="90" mass="10202">MAHTLSALKRIRQSEKRRLVNKSNKSAMKTYIKKYMKALETGADDTEALLKQAVSVIYKTARKGAIHKKQASRKVSRLTMKLNKAKAVNK</sequence>
<evidence type="ECO:0000256" key="6">
    <source>
        <dbReference type="ARBA" id="ARBA00023274"/>
    </source>
</evidence>
<dbReference type="NCBIfam" id="TIGR00029">
    <property type="entry name" value="S20"/>
    <property type="match status" value="1"/>
</dbReference>
<dbReference type="PANTHER" id="PTHR33398:SF1">
    <property type="entry name" value="SMALL RIBOSOMAL SUBUNIT PROTEIN BS20C"/>
    <property type="match status" value="1"/>
</dbReference>
<evidence type="ECO:0000256" key="2">
    <source>
        <dbReference type="ARBA" id="ARBA00007634"/>
    </source>
</evidence>
<dbReference type="GO" id="GO:0006412">
    <property type="term" value="P:translation"/>
    <property type="evidence" value="ECO:0007669"/>
    <property type="project" value="UniProtKB-UniRule"/>
</dbReference>
<dbReference type="PANTHER" id="PTHR33398">
    <property type="entry name" value="30S RIBOSOMAL PROTEIN S20"/>
    <property type="match status" value="1"/>
</dbReference>
<accession>A0A9D2KA52</accession>
<dbReference type="HAMAP" id="MF_00500">
    <property type="entry name" value="Ribosomal_bS20"/>
    <property type="match status" value="1"/>
</dbReference>
<evidence type="ECO:0000256" key="4">
    <source>
        <dbReference type="ARBA" id="ARBA00022884"/>
    </source>
</evidence>
<protein>
    <recommendedName>
        <fullName evidence="7 8">Small ribosomal subunit protein bS20</fullName>
    </recommendedName>
</protein>
<evidence type="ECO:0000256" key="3">
    <source>
        <dbReference type="ARBA" id="ARBA00022730"/>
    </source>
</evidence>
<dbReference type="GO" id="GO:0003735">
    <property type="term" value="F:structural constituent of ribosome"/>
    <property type="evidence" value="ECO:0007669"/>
    <property type="project" value="InterPro"/>
</dbReference>
<dbReference type="SUPFAM" id="SSF46992">
    <property type="entry name" value="Ribosomal protein S20"/>
    <property type="match status" value="1"/>
</dbReference>
<comment type="caution">
    <text evidence="9">The sequence shown here is derived from an EMBL/GenBank/DDBJ whole genome shotgun (WGS) entry which is preliminary data.</text>
</comment>
<dbReference type="InterPro" id="IPR002583">
    <property type="entry name" value="Ribosomal_bS20"/>
</dbReference>
<reference evidence="9" key="1">
    <citation type="journal article" date="2021" name="PeerJ">
        <title>Extensive microbial diversity within the chicken gut microbiome revealed by metagenomics and culture.</title>
        <authorList>
            <person name="Gilroy R."/>
            <person name="Ravi A."/>
            <person name="Getino M."/>
            <person name="Pursley I."/>
            <person name="Horton D.L."/>
            <person name="Alikhan N.F."/>
            <person name="Baker D."/>
            <person name="Gharbi K."/>
            <person name="Hall N."/>
            <person name="Watson M."/>
            <person name="Adriaenssens E.M."/>
            <person name="Foster-Nyarko E."/>
            <person name="Jarju S."/>
            <person name="Secka A."/>
            <person name="Antonio M."/>
            <person name="Oren A."/>
            <person name="Chaudhuri R.R."/>
            <person name="La Ragione R."/>
            <person name="Hildebrand F."/>
            <person name="Pallen M.J."/>
        </authorList>
    </citation>
    <scope>NUCLEOTIDE SEQUENCE</scope>
    <source>
        <strain evidence="9">ChiW4-1371</strain>
    </source>
</reference>
<evidence type="ECO:0000256" key="8">
    <source>
        <dbReference type="HAMAP-Rule" id="MF_00500"/>
    </source>
</evidence>
<reference evidence="9" key="2">
    <citation type="submission" date="2021-04" db="EMBL/GenBank/DDBJ databases">
        <authorList>
            <person name="Gilroy R."/>
        </authorList>
    </citation>
    <scope>NUCLEOTIDE SEQUENCE</scope>
    <source>
        <strain evidence="9">ChiW4-1371</strain>
    </source>
</reference>
<name>A0A9D2KA52_9BACT</name>
<dbReference type="Pfam" id="PF01649">
    <property type="entry name" value="Ribosomal_S20p"/>
    <property type="match status" value="1"/>
</dbReference>
<evidence type="ECO:0000313" key="9">
    <source>
        <dbReference type="EMBL" id="HIZ88385.1"/>
    </source>
</evidence>
<dbReference type="EMBL" id="DXAQ01000006">
    <property type="protein sequence ID" value="HIZ88385.1"/>
    <property type="molecule type" value="Genomic_DNA"/>
</dbReference>
<keyword evidence="5 8" id="KW-0689">Ribosomal protein</keyword>
<dbReference type="GO" id="GO:0015935">
    <property type="term" value="C:small ribosomal subunit"/>
    <property type="evidence" value="ECO:0007669"/>
    <property type="project" value="TreeGrafter"/>
</dbReference>
<dbReference type="InterPro" id="IPR036510">
    <property type="entry name" value="Ribosomal_bS20_sf"/>
</dbReference>
<dbReference type="GO" id="GO:0070181">
    <property type="term" value="F:small ribosomal subunit rRNA binding"/>
    <property type="evidence" value="ECO:0007669"/>
    <property type="project" value="TreeGrafter"/>
</dbReference>
<evidence type="ECO:0000256" key="1">
    <source>
        <dbReference type="ARBA" id="ARBA00003134"/>
    </source>
</evidence>
<keyword evidence="3 8" id="KW-0699">rRNA-binding</keyword>
<proteinExistence type="inferred from homology"/>
<dbReference type="GO" id="GO:0005829">
    <property type="term" value="C:cytosol"/>
    <property type="evidence" value="ECO:0007669"/>
    <property type="project" value="TreeGrafter"/>
</dbReference>
<dbReference type="AlphaFoldDB" id="A0A9D2KA52"/>
<evidence type="ECO:0000256" key="7">
    <source>
        <dbReference type="ARBA" id="ARBA00035136"/>
    </source>
</evidence>
<keyword evidence="4 8" id="KW-0694">RNA-binding</keyword>
<dbReference type="Gene3D" id="1.20.58.110">
    <property type="entry name" value="Ribosomal protein S20"/>
    <property type="match status" value="1"/>
</dbReference>
<dbReference type="Proteomes" id="UP000824176">
    <property type="component" value="Unassembled WGS sequence"/>
</dbReference>
<keyword evidence="6 8" id="KW-0687">Ribonucleoprotein</keyword>
<organism evidence="9 10">
    <name type="scientific">Candidatus Mucispirillum faecigallinarum</name>
    <dbReference type="NCBI Taxonomy" id="2838699"/>
    <lineage>
        <taxon>Bacteria</taxon>
        <taxon>Pseudomonadati</taxon>
        <taxon>Deferribacterota</taxon>
        <taxon>Deferribacteres</taxon>
        <taxon>Deferribacterales</taxon>
        <taxon>Mucispirillaceae</taxon>
        <taxon>Mucispirillum</taxon>
    </lineage>
</organism>
<evidence type="ECO:0000256" key="5">
    <source>
        <dbReference type="ARBA" id="ARBA00022980"/>
    </source>
</evidence>
<evidence type="ECO:0000313" key="10">
    <source>
        <dbReference type="Proteomes" id="UP000824176"/>
    </source>
</evidence>
<gene>
    <name evidence="8 9" type="primary">rpsT</name>
    <name evidence="9" type="ORF">H9804_00430</name>
</gene>